<evidence type="ECO:0000313" key="8">
    <source>
        <dbReference type="Proteomes" id="UP000466554"/>
    </source>
</evidence>
<dbReference type="EMBL" id="AP022598">
    <property type="protein sequence ID" value="BBY76525.1"/>
    <property type="molecule type" value="Genomic_DNA"/>
</dbReference>
<evidence type="ECO:0000313" key="7">
    <source>
        <dbReference type="EMBL" id="BBY76525.1"/>
    </source>
</evidence>
<gene>
    <name evidence="7" type="primary">lppP</name>
    <name evidence="7" type="ORF">MPRF_34240</name>
</gene>
<keyword evidence="4" id="KW-0564">Palmitate</keyword>
<accession>A0A7I7U638</accession>
<dbReference type="Proteomes" id="UP000466554">
    <property type="component" value="Chromosome"/>
</dbReference>
<evidence type="ECO:0000256" key="1">
    <source>
        <dbReference type="ARBA" id="ARBA00022475"/>
    </source>
</evidence>
<name>A0A7I7U638_MYCPF</name>
<keyword evidence="3" id="KW-0472">Membrane</keyword>
<sequence>MLSAVAITAAGCGGSPPSPEPTNTADCGPGPAAQDVEAEYALLPPGPWREASRGSAADCGLQWVVVTSGDQPDSPQQVLFFDEGAPVGSPTMEPRPYITVTPQGEHDAVVQYQWRQGQDEPCCPSGSGSVRVTIEDGRLTVLDPIPNE</sequence>
<keyword evidence="5 7" id="KW-0449">Lipoprotein</keyword>
<evidence type="ECO:0000256" key="5">
    <source>
        <dbReference type="ARBA" id="ARBA00023288"/>
    </source>
</evidence>
<dbReference type="AlphaFoldDB" id="A0A7I7U638"/>
<feature type="region of interest" description="Disordered" evidence="6">
    <location>
        <begin position="8"/>
        <end position="32"/>
    </location>
</feature>
<evidence type="ECO:0000256" key="4">
    <source>
        <dbReference type="ARBA" id="ARBA00023139"/>
    </source>
</evidence>
<dbReference type="Pfam" id="PF14041">
    <property type="entry name" value="Lipoprotein_21"/>
    <property type="match status" value="1"/>
</dbReference>
<evidence type="ECO:0000256" key="2">
    <source>
        <dbReference type="ARBA" id="ARBA00022729"/>
    </source>
</evidence>
<evidence type="ECO:0000256" key="3">
    <source>
        <dbReference type="ARBA" id="ARBA00023136"/>
    </source>
</evidence>
<reference evidence="7 8" key="1">
    <citation type="journal article" date="2019" name="Emerg. Microbes Infect.">
        <title>Comprehensive subspecies identification of 175 nontuberculous mycobacteria species based on 7547 genomic profiles.</title>
        <authorList>
            <person name="Matsumoto Y."/>
            <person name="Kinjo T."/>
            <person name="Motooka D."/>
            <person name="Nabeya D."/>
            <person name="Jung N."/>
            <person name="Uechi K."/>
            <person name="Horii T."/>
            <person name="Iida T."/>
            <person name="Fujita J."/>
            <person name="Nakamura S."/>
        </authorList>
    </citation>
    <scope>NUCLEOTIDE SEQUENCE [LARGE SCALE GENOMIC DNA]</scope>
    <source>
        <strain evidence="7 8">JCM 6367</strain>
    </source>
</reference>
<keyword evidence="2" id="KW-0732">Signal</keyword>
<proteinExistence type="predicted"/>
<organism evidence="7 8">
    <name type="scientific">Mycolicibacterium parafortuitum</name>
    <name type="common">Mycobacterium parafortuitum</name>
    <dbReference type="NCBI Taxonomy" id="39692"/>
    <lineage>
        <taxon>Bacteria</taxon>
        <taxon>Bacillati</taxon>
        <taxon>Actinomycetota</taxon>
        <taxon>Actinomycetes</taxon>
        <taxon>Mycobacteriales</taxon>
        <taxon>Mycobacteriaceae</taxon>
        <taxon>Mycolicibacterium</taxon>
    </lineage>
</organism>
<keyword evidence="1" id="KW-1003">Cell membrane</keyword>
<protein>
    <submittedName>
        <fullName evidence="7">Putative lipoprotein LppP</fullName>
    </submittedName>
</protein>
<evidence type="ECO:0000256" key="6">
    <source>
        <dbReference type="SAM" id="MobiDB-lite"/>
    </source>
</evidence>
<dbReference type="InterPro" id="IPR025971">
    <property type="entry name" value="LppP/LprE"/>
</dbReference>